<reference evidence="17 18" key="1">
    <citation type="journal article" date="2013" name="J. Biotechnol.">
        <title>Genome sequence of Corynebacterium pseudotuberculosis biovar equi strain 258 and prediction of antigenic targets to improve biotechnological vaccine production.</title>
        <authorList>
            <person name="Soares S.C."/>
            <person name="Trost E."/>
            <person name="Ramos R.T."/>
            <person name="Carneiro A.R."/>
            <person name="Santos A.R."/>
            <person name="Pinto A.C."/>
            <person name="Barbosa E."/>
            <person name="Aburjaile F."/>
            <person name="Ali A."/>
            <person name="Diniz C.A."/>
            <person name="Hassan S.S."/>
            <person name="Fiaux K."/>
            <person name="Guimaraes L.C."/>
            <person name="Bakhtiar S.M."/>
            <person name="Pereira U."/>
            <person name="Almeida S.S."/>
            <person name="Abreu V.A."/>
            <person name="Rocha F.S."/>
            <person name="Dorella F.A."/>
            <person name="Miyoshi A."/>
            <person name="Silva A."/>
            <person name="Azevedo V."/>
            <person name="Tauch A."/>
        </authorList>
    </citation>
    <scope>NUCLEOTIDE SEQUENCE [LARGE SCALE GENOMIC DNA]</scope>
    <source>
        <strain evidence="17 18">258</strain>
    </source>
</reference>
<feature type="domain" description="CMP/dCMP-type deaminase" evidence="16">
    <location>
        <begin position="22"/>
        <end position="154"/>
    </location>
</feature>
<comment type="cofactor">
    <cofactor evidence="1 14 15">
        <name>Zn(2+)</name>
        <dbReference type="ChEBI" id="CHEBI:29105"/>
    </cofactor>
</comment>
<evidence type="ECO:0000256" key="4">
    <source>
        <dbReference type="ARBA" id="ARBA00012783"/>
    </source>
</evidence>
<dbReference type="PANTHER" id="PTHR11644:SF2">
    <property type="entry name" value="CYTIDINE DEAMINASE"/>
    <property type="match status" value="1"/>
</dbReference>
<dbReference type="SUPFAM" id="SSF53927">
    <property type="entry name" value="Cytidine deaminase-like"/>
    <property type="match status" value="1"/>
</dbReference>
<dbReference type="CDD" id="cd01283">
    <property type="entry name" value="cytidine_deaminase"/>
    <property type="match status" value="1"/>
</dbReference>
<evidence type="ECO:0000259" key="16">
    <source>
        <dbReference type="PROSITE" id="PS51747"/>
    </source>
</evidence>
<dbReference type="InterPro" id="IPR002125">
    <property type="entry name" value="CMP_dCMP_dom"/>
</dbReference>
<evidence type="ECO:0000256" key="11">
    <source>
        <dbReference type="ARBA" id="ARBA00049558"/>
    </source>
</evidence>
<name>A0AAU8PZP0_CORPS</name>
<dbReference type="GO" id="GO:0004126">
    <property type="term" value="F:cytidine deaminase activity"/>
    <property type="evidence" value="ECO:0007669"/>
    <property type="project" value="UniProtKB-UniRule"/>
</dbReference>
<protein>
    <recommendedName>
        <fullName evidence="5 15">Cytidine deaminase</fullName>
        <ecNumber evidence="4 15">3.5.4.5</ecNumber>
    </recommendedName>
    <alternativeName>
        <fullName evidence="9 15">Cytidine aminohydrolase</fullName>
    </alternativeName>
</protein>
<keyword evidence="7 15" id="KW-0378">Hydrolase</keyword>
<dbReference type="GO" id="GO:0072527">
    <property type="term" value="P:pyrimidine-containing compound metabolic process"/>
    <property type="evidence" value="ECO:0007669"/>
    <property type="project" value="UniProtKB-ARBA"/>
</dbReference>
<evidence type="ECO:0000256" key="13">
    <source>
        <dbReference type="PIRSR" id="PIRSR606262-2"/>
    </source>
</evidence>
<dbReference type="KEGG" id="coe:CP258_10285"/>
<evidence type="ECO:0000256" key="3">
    <source>
        <dbReference type="ARBA" id="ARBA00006576"/>
    </source>
</evidence>
<comment type="similarity">
    <text evidence="3 15">Belongs to the cytidine and deoxycytidylate deaminase family.</text>
</comment>
<evidence type="ECO:0000256" key="5">
    <source>
        <dbReference type="ARBA" id="ARBA00018266"/>
    </source>
</evidence>
<dbReference type="RefSeq" id="WP_014367797.1">
    <property type="nucleotide sequence ID" value="NC_017945.3"/>
</dbReference>
<dbReference type="InterPro" id="IPR050202">
    <property type="entry name" value="Cyt/Deoxycyt_deaminase"/>
</dbReference>
<evidence type="ECO:0000313" key="17">
    <source>
        <dbReference type="EMBL" id="AFK17622.1"/>
    </source>
</evidence>
<feature type="binding site" evidence="13">
    <location>
        <begin position="63"/>
        <end position="69"/>
    </location>
    <ligand>
        <name>substrate</name>
    </ligand>
</feature>
<feature type="binding site" evidence="14">
    <location>
        <position position="118"/>
    </location>
    <ligand>
        <name>Zn(2+)</name>
        <dbReference type="ChEBI" id="CHEBI:29105"/>
        <note>catalytic</note>
    </ligand>
</feature>
<dbReference type="NCBIfam" id="NF004064">
    <property type="entry name" value="PRK05578.1"/>
    <property type="match status" value="1"/>
</dbReference>
<feature type="binding site" evidence="14">
    <location>
        <position position="115"/>
    </location>
    <ligand>
        <name>Zn(2+)</name>
        <dbReference type="ChEBI" id="CHEBI:29105"/>
        <note>catalytic</note>
    </ligand>
</feature>
<evidence type="ECO:0000256" key="10">
    <source>
        <dbReference type="ARBA" id="ARBA00049252"/>
    </source>
</evidence>
<keyword evidence="6 14" id="KW-0479">Metal-binding</keyword>
<keyword evidence="8 14" id="KW-0862">Zinc</keyword>
<sequence>MNSGVTTTGRLDCTTSGTSKTWTDEELLAEARFAAQRSYSPYSHFPVGAALLLDDGRLVHGCNFENASYGLTICAERNGIGGAIVGGEPHSGDGVPFRIQAVAIVGKAGEPCWPCGACRQVLREFNCQRVIVEDGDNSLSVDFAAILPYSFGPESL</sequence>
<dbReference type="EMBL" id="CP003540">
    <property type="protein sequence ID" value="AFK17622.1"/>
    <property type="molecule type" value="Genomic_DNA"/>
</dbReference>
<dbReference type="GO" id="GO:0055086">
    <property type="term" value="P:nucleobase-containing small molecule metabolic process"/>
    <property type="evidence" value="ECO:0007669"/>
    <property type="project" value="UniProtKB-ARBA"/>
</dbReference>
<feature type="active site" description="Proton donor" evidence="12">
    <location>
        <position position="76"/>
    </location>
</feature>
<evidence type="ECO:0000256" key="7">
    <source>
        <dbReference type="ARBA" id="ARBA00022801"/>
    </source>
</evidence>
<evidence type="ECO:0000256" key="14">
    <source>
        <dbReference type="PIRSR" id="PIRSR606262-3"/>
    </source>
</evidence>
<dbReference type="PROSITE" id="PS51747">
    <property type="entry name" value="CYT_DCMP_DEAMINASES_2"/>
    <property type="match status" value="1"/>
</dbReference>
<evidence type="ECO:0000256" key="6">
    <source>
        <dbReference type="ARBA" id="ARBA00022723"/>
    </source>
</evidence>
<comment type="catalytic activity">
    <reaction evidence="10 15">
        <text>2'-deoxycytidine + H2O + H(+) = 2'-deoxyuridine + NH4(+)</text>
        <dbReference type="Rhea" id="RHEA:13433"/>
        <dbReference type="ChEBI" id="CHEBI:15377"/>
        <dbReference type="ChEBI" id="CHEBI:15378"/>
        <dbReference type="ChEBI" id="CHEBI:15698"/>
        <dbReference type="ChEBI" id="CHEBI:16450"/>
        <dbReference type="ChEBI" id="CHEBI:28938"/>
        <dbReference type="EC" id="3.5.4.5"/>
    </reaction>
</comment>
<dbReference type="InterPro" id="IPR006262">
    <property type="entry name" value="Cyt_deam_tetra"/>
</dbReference>
<dbReference type="Pfam" id="PF00383">
    <property type="entry name" value="dCMP_cyt_deam_1"/>
    <property type="match status" value="1"/>
</dbReference>
<dbReference type="GO" id="GO:0005829">
    <property type="term" value="C:cytosol"/>
    <property type="evidence" value="ECO:0007669"/>
    <property type="project" value="TreeGrafter"/>
</dbReference>
<dbReference type="GO" id="GO:0008270">
    <property type="term" value="F:zinc ion binding"/>
    <property type="evidence" value="ECO:0007669"/>
    <property type="project" value="UniProtKB-UniRule"/>
</dbReference>
<comment type="catalytic activity">
    <reaction evidence="11 15">
        <text>cytidine + H2O + H(+) = uridine + NH4(+)</text>
        <dbReference type="Rhea" id="RHEA:16069"/>
        <dbReference type="ChEBI" id="CHEBI:15377"/>
        <dbReference type="ChEBI" id="CHEBI:15378"/>
        <dbReference type="ChEBI" id="CHEBI:16704"/>
        <dbReference type="ChEBI" id="CHEBI:17562"/>
        <dbReference type="ChEBI" id="CHEBI:28938"/>
        <dbReference type="EC" id="3.5.4.5"/>
    </reaction>
</comment>
<evidence type="ECO:0000313" key="18">
    <source>
        <dbReference type="Proteomes" id="UP000006465"/>
    </source>
</evidence>
<dbReference type="InterPro" id="IPR016193">
    <property type="entry name" value="Cytidine_deaminase-like"/>
</dbReference>
<dbReference type="Proteomes" id="UP000006465">
    <property type="component" value="Chromosome"/>
</dbReference>
<gene>
    <name evidence="17" type="ORF">CP258_10285</name>
</gene>
<evidence type="ECO:0000256" key="15">
    <source>
        <dbReference type="RuleBase" id="RU364006"/>
    </source>
</evidence>
<evidence type="ECO:0000256" key="12">
    <source>
        <dbReference type="PIRSR" id="PIRSR606262-1"/>
    </source>
</evidence>
<dbReference type="NCBIfam" id="TIGR01354">
    <property type="entry name" value="cyt_deam_tetra"/>
    <property type="match status" value="1"/>
</dbReference>
<evidence type="ECO:0000256" key="2">
    <source>
        <dbReference type="ARBA" id="ARBA00003949"/>
    </source>
</evidence>
<dbReference type="Gene3D" id="3.40.140.10">
    <property type="entry name" value="Cytidine Deaminase, domain 2"/>
    <property type="match status" value="1"/>
</dbReference>
<dbReference type="PANTHER" id="PTHR11644">
    <property type="entry name" value="CYTIDINE DEAMINASE"/>
    <property type="match status" value="1"/>
</dbReference>
<evidence type="ECO:0000256" key="8">
    <source>
        <dbReference type="ARBA" id="ARBA00022833"/>
    </source>
</evidence>
<dbReference type="EC" id="3.5.4.5" evidence="4 15"/>
<dbReference type="AlphaFoldDB" id="A0AAU8PZP0"/>
<evidence type="ECO:0000256" key="1">
    <source>
        <dbReference type="ARBA" id="ARBA00001947"/>
    </source>
</evidence>
<feature type="binding site" evidence="14">
    <location>
        <position position="74"/>
    </location>
    <ligand>
        <name>Zn(2+)</name>
        <dbReference type="ChEBI" id="CHEBI:29105"/>
        <note>catalytic</note>
    </ligand>
</feature>
<organism evidence="17 18">
    <name type="scientific">Corynebacterium pseudotuberculosis 258</name>
    <dbReference type="NCBI Taxonomy" id="1168865"/>
    <lineage>
        <taxon>Bacteria</taxon>
        <taxon>Bacillati</taxon>
        <taxon>Actinomycetota</taxon>
        <taxon>Actinomycetes</taxon>
        <taxon>Mycobacteriales</taxon>
        <taxon>Corynebacteriaceae</taxon>
        <taxon>Corynebacterium</taxon>
    </lineage>
</organism>
<proteinExistence type="inferred from homology"/>
<evidence type="ECO:0000256" key="9">
    <source>
        <dbReference type="ARBA" id="ARBA00032005"/>
    </source>
</evidence>
<comment type="function">
    <text evidence="2 15">This enzyme scavenges exogenous and endogenous cytidine and 2'-deoxycytidine for UMP synthesis.</text>
</comment>
<accession>A0AAU8PZP0</accession>